<dbReference type="Proteomes" id="UP001155057">
    <property type="component" value="Unassembled WGS sequence"/>
</dbReference>
<evidence type="ECO:0000313" key="1">
    <source>
        <dbReference type="EMBL" id="MCS3708613.1"/>
    </source>
</evidence>
<sequence length="64" mass="7053">MQSKGIFFSAGLIAHSDPRSWYVQRTTSFSSLEKPYGSELKHPVRSTVPAVVLLKTARAVAVFT</sequence>
<dbReference type="AlphaFoldDB" id="A0A9X2TIA8"/>
<comment type="caution">
    <text evidence="1">The sequence shown here is derived from an EMBL/GenBank/DDBJ whole genome shotgun (WGS) entry which is preliminary data.</text>
</comment>
<reference evidence="1" key="1">
    <citation type="submission" date="2022-08" db="EMBL/GenBank/DDBJ databases">
        <title>Genomic Encyclopedia of Type Strains, Phase V (KMG-V): Genome sequencing to study the core and pangenomes of soil and plant-associated prokaryotes.</title>
        <authorList>
            <person name="Whitman W."/>
        </authorList>
    </citation>
    <scope>NUCLEOTIDE SEQUENCE</scope>
    <source>
        <strain evidence="1">SP3049</strain>
    </source>
</reference>
<evidence type="ECO:0000313" key="2">
    <source>
        <dbReference type="Proteomes" id="UP001155057"/>
    </source>
</evidence>
<dbReference type="EMBL" id="JANUAE010000001">
    <property type="protein sequence ID" value="MCS3708613.1"/>
    <property type="molecule type" value="Genomic_DNA"/>
</dbReference>
<gene>
    <name evidence="1" type="ORF">GGP61_000200</name>
</gene>
<organism evidence="1 2">
    <name type="scientific">Salinibacter ruber</name>
    <dbReference type="NCBI Taxonomy" id="146919"/>
    <lineage>
        <taxon>Bacteria</taxon>
        <taxon>Pseudomonadati</taxon>
        <taxon>Rhodothermota</taxon>
        <taxon>Rhodothermia</taxon>
        <taxon>Rhodothermales</taxon>
        <taxon>Salinibacteraceae</taxon>
        <taxon>Salinibacter</taxon>
    </lineage>
</organism>
<accession>A0A9X2TIA8</accession>
<protein>
    <submittedName>
        <fullName evidence="1">Uncharacterized protein</fullName>
    </submittedName>
</protein>
<name>A0A9X2TIA8_9BACT</name>
<proteinExistence type="predicted"/>